<reference evidence="9" key="1">
    <citation type="submission" date="2022-11" db="EMBL/GenBank/DDBJ databases">
        <title>Complete genome sequence of Methanogenium organophilum DSM 3596.</title>
        <authorList>
            <person name="Chen S.-C."/>
            <person name="Lai S.-J."/>
            <person name="You Y.-T."/>
        </authorList>
    </citation>
    <scope>NUCLEOTIDE SEQUENCE</scope>
    <source>
        <strain evidence="9">DSM 3596</strain>
    </source>
</reference>
<dbReference type="Gene3D" id="3.10.290.10">
    <property type="entry name" value="RNA-binding S4 domain"/>
    <property type="match status" value="1"/>
</dbReference>
<gene>
    <name evidence="6" type="primary">rps4</name>
    <name evidence="9" type="ORF">OU421_12845</name>
</gene>
<keyword evidence="10" id="KW-1185">Reference proteome</keyword>
<dbReference type="NCBIfam" id="NF003139">
    <property type="entry name" value="PRK04051.1"/>
    <property type="match status" value="1"/>
</dbReference>
<dbReference type="Pfam" id="PF01479">
    <property type="entry name" value="S4"/>
    <property type="match status" value="1"/>
</dbReference>
<dbReference type="InterPro" id="IPR002942">
    <property type="entry name" value="S4_RNA-bd"/>
</dbReference>
<keyword evidence="3 6" id="KW-0694">RNA-binding</keyword>
<dbReference type="InterPro" id="IPR022802">
    <property type="entry name" value="Ribosomal_uS4_arc"/>
</dbReference>
<proteinExistence type="inferred from homology"/>
<dbReference type="Proteomes" id="UP001163096">
    <property type="component" value="Chromosome"/>
</dbReference>
<dbReference type="InterPro" id="IPR001912">
    <property type="entry name" value="Ribosomal_uS4_N"/>
</dbReference>
<dbReference type="InterPro" id="IPR018079">
    <property type="entry name" value="Ribosomal_uS4_CS"/>
</dbReference>
<dbReference type="GO" id="GO:0003735">
    <property type="term" value="F:structural constituent of ribosome"/>
    <property type="evidence" value="ECO:0007669"/>
    <property type="project" value="InterPro"/>
</dbReference>
<feature type="domain" description="RNA-binding S4" evidence="7">
    <location>
        <begin position="108"/>
        <end position="170"/>
    </location>
</feature>
<accession>A0A9X9S3T8</accession>
<dbReference type="GO" id="GO:0019843">
    <property type="term" value="F:rRNA binding"/>
    <property type="evidence" value="ECO:0007669"/>
    <property type="project" value="UniProtKB-UniRule"/>
</dbReference>
<dbReference type="GO" id="GO:0015935">
    <property type="term" value="C:small ribosomal subunit"/>
    <property type="evidence" value="ECO:0007669"/>
    <property type="project" value="InterPro"/>
</dbReference>
<dbReference type="AlphaFoldDB" id="A0A9X9S3T8"/>
<dbReference type="GO" id="GO:0006412">
    <property type="term" value="P:translation"/>
    <property type="evidence" value="ECO:0007669"/>
    <property type="project" value="UniProtKB-UniRule"/>
</dbReference>
<keyword evidence="2 6" id="KW-0699">rRNA-binding</keyword>
<evidence type="ECO:0000259" key="8">
    <source>
        <dbReference type="SMART" id="SM01390"/>
    </source>
</evidence>
<dbReference type="PANTHER" id="PTHR11831:SF5">
    <property type="entry name" value="40S RIBOSOMAL PROTEIN S9"/>
    <property type="match status" value="1"/>
</dbReference>
<dbReference type="PROSITE" id="PS00632">
    <property type="entry name" value="RIBOSOMAL_S4"/>
    <property type="match status" value="1"/>
</dbReference>
<organism evidence="9 10">
    <name type="scientific">Methanogenium organophilum</name>
    <dbReference type="NCBI Taxonomy" id="2199"/>
    <lineage>
        <taxon>Archaea</taxon>
        <taxon>Methanobacteriati</taxon>
        <taxon>Methanobacteriota</taxon>
        <taxon>Stenosarchaea group</taxon>
        <taxon>Methanomicrobia</taxon>
        <taxon>Methanomicrobiales</taxon>
        <taxon>Methanomicrobiaceae</taxon>
        <taxon>Methanogenium</taxon>
    </lineage>
</organism>
<dbReference type="GeneID" id="76836005"/>
<name>A0A9X9S3T8_METOG</name>
<comment type="function">
    <text evidence="6">With S5 and S12 plays an important role in translational accuracy.</text>
</comment>
<feature type="domain" description="Small ribosomal subunit protein uS4 N-terminal" evidence="8">
    <location>
        <begin position="2"/>
        <end position="107"/>
    </location>
</feature>
<dbReference type="InterPro" id="IPR022801">
    <property type="entry name" value="Ribosomal_uS4"/>
</dbReference>
<keyword evidence="4 6" id="KW-0689">Ribosomal protein</keyword>
<evidence type="ECO:0000256" key="5">
    <source>
        <dbReference type="ARBA" id="ARBA00023274"/>
    </source>
</evidence>
<evidence type="ECO:0000259" key="7">
    <source>
        <dbReference type="SMART" id="SM00363"/>
    </source>
</evidence>
<dbReference type="SUPFAM" id="SSF55174">
    <property type="entry name" value="Alpha-L RNA-binding motif"/>
    <property type="match status" value="1"/>
</dbReference>
<dbReference type="InterPro" id="IPR036986">
    <property type="entry name" value="S4_RNA-bd_sf"/>
</dbReference>
<evidence type="ECO:0000313" key="10">
    <source>
        <dbReference type="Proteomes" id="UP001163096"/>
    </source>
</evidence>
<dbReference type="PROSITE" id="PS50889">
    <property type="entry name" value="S4"/>
    <property type="match status" value="1"/>
</dbReference>
<dbReference type="PANTHER" id="PTHR11831">
    <property type="entry name" value="30S 40S RIBOSOMAL PROTEIN"/>
    <property type="match status" value="1"/>
</dbReference>
<dbReference type="NCBIfam" id="TIGR01018">
    <property type="entry name" value="uS4_arch"/>
    <property type="match status" value="1"/>
</dbReference>
<dbReference type="SMART" id="SM00363">
    <property type="entry name" value="S4"/>
    <property type="match status" value="1"/>
</dbReference>
<evidence type="ECO:0000313" key="9">
    <source>
        <dbReference type="EMBL" id="WAI01278.1"/>
    </source>
</evidence>
<dbReference type="KEGG" id="mou:OU421_12845"/>
<protein>
    <recommendedName>
        <fullName evidence="6">Small ribosomal subunit protein uS4</fullName>
    </recommendedName>
</protein>
<dbReference type="SMART" id="SM01390">
    <property type="entry name" value="Ribosomal_S4"/>
    <property type="match status" value="1"/>
</dbReference>
<dbReference type="CDD" id="cd00165">
    <property type="entry name" value="S4"/>
    <property type="match status" value="1"/>
</dbReference>
<evidence type="ECO:0000256" key="2">
    <source>
        <dbReference type="ARBA" id="ARBA00022730"/>
    </source>
</evidence>
<dbReference type="InterPro" id="IPR005710">
    <property type="entry name" value="Ribosomal_uS4_euk/arc"/>
</dbReference>
<dbReference type="HAMAP" id="MF_01306_A">
    <property type="entry name" value="Ribosomal_uS4_A"/>
    <property type="match status" value="1"/>
</dbReference>
<evidence type="ECO:0000256" key="6">
    <source>
        <dbReference type="HAMAP-Rule" id="MF_01306"/>
    </source>
</evidence>
<dbReference type="GO" id="GO:0042274">
    <property type="term" value="P:ribosomal small subunit biogenesis"/>
    <property type="evidence" value="ECO:0007669"/>
    <property type="project" value="TreeGrafter"/>
</dbReference>
<comment type="similarity">
    <text evidence="1 6">Belongs to the universal ribosomal protein uS4 family.</text>
</comment>
<comment type="function">
    <text evidence="6">One of the primary rRNA binding proteins, it binds directly to 16S rRNA where it nucleates assembly of the body of the 30S subunit.</text>
</comment>
<evidence type="ECO:0000256" key="1">
    <source>
        <dbReference type="ARBA" id="ARBA00007465"/>
    </source>
</evidence>
<keyword evidence="5 6" id="KW-0687">Ribonucleoprotein</keyword>
<comment type="subunit">
    <text evidence="6">Part of the 30S ribosomal subunit. Contacts protein S5. The interaction surface between S4 and S5 is involved in control of translational fidelity.</text>
</comment>
<dbReference type="EMBL" id="CP113361">
    <property type="protein sequence ID" value="WAI01278.1"/>
    <property type="molecule type" value="Genomic_DNA"/>
</dbReference>
<sequence>MGYPGKNHKTYETPKRRFEKSRIEEENRLVIEYGLRNKRELWKTRSTLRNYRRAARELLALKSASTNEELIARKEEELLGHLFRFGLLGENAGISDVLAMKAENPLERRLQTMVYRQGLARSPKQARQFITHGHIAVGGRKITIPSYHVKRGEDSGISYYGPSPLTNDVHPERERIIKGGRQ</sequence>
<evidence type="ECO:0000256" key="3">
    <source>
        <dbReference type="ARBA" id="ARBA00022884"/>
    </source>
</evidence>
<evidence type="ECO:0000256" key="4">
    <source>
        <dbReference type="ARBA" id="ARBA00022980"/>
    </source>
</evidence>
<dbReference type="RefSeq" id="WP_268186504.1">
    <property type="nucleotide sequence ID" value="NZ_CP113361.1"/>
</dbReference>